<evidence type="ECO:0000256" key="1">
    <source>
        <dbReference type="ARBA" id="ARBA00022737"/>
    </source>
</evidence>
<dbReference type="EMBL" id="HACG01004745">
    <property type="protein sequence ID" value="CEK51610.1"/>
    <property type="molecule type" value="Transcribed_RNA"/>
</dbReference>
<name>A0A0B6Y817_9EUPU</name>
<gene>
    <name evidence="4" type="primary">ORF13877</name>
</gene>
<reference evidence="4" key="1">
    <citation type="submission" date="2014-12" db="EMBL/GenBank/DDBJ databases">
        <title>Insight into the proteome of Arion vulgaris.</title>
        <authorList>
            <person name="Aradska J."/>
            <person name="Bulat T."/>
            <person name="Smidak R."/>
            <person name="Sarate P."/>
            <person name="Gangsoo J."/>
            <person name="Sialana F."/>
            <person name="Bilban M."/>
            <person name="Lubec G."/>
        </authorList>
    </citation>
    <scope>NUCLEOTIDE SEQUENCE</scope>
    <source>
        <tissue evidence="4">Skin</tissue>
    </source>
</reference>
<feature type="repeat" description="ANK" evidence="3">
    <location>
        <begin position="46"/>
        <end position="76"/>
    </location>
</feature>
<accession>A0A0B6Y817</accession>
<evidence type="ECO:0000256" key="3">
    <source>
        <dbReference type="PROSITE-ProRule" id="PRU00023"/>
    </source>
</evidence>
<dbReference type="SMART" id="SM00248">
    <property type="entry name" value="ANK"/>
    <property type="match status" value="2"/>
</dbReference>
<feature type="non-terminal residue" evidence="4">
    <location>
        <position position="1"/>
    </location>
</feature>
<sequence>ANLNDQDNEGNTALIHAVCRGCSKNVSILLQSAKNKNDFVNVQNRVGVTALMYAVMKRDLEIIKELIINHGADVNI</sequence>
<evidence type="ECO:0000313" key="4">
    <source>
        <dbReference type="EMBL" id="CEK51610.1"/>
    </source>
</evidence>
<feature type="non-terminal residue" evidence="4">
    <location>
        <position position="76"/>
    </location>
</feature>
<dbReference type="PROSITE" id="PS50088">
    <property type="entry name" value="ANK_REPEAT"/>
    <property type="match status" value="1"/>
</dbReference>
<protein>
    <submittedName>
        <fullName evidence="4">Uncharacterized protein</fullName>
    </submittedName>
</protein>
<dbReference type="AlphaFoldDB" id="A0A0B6Y817"/>
<evidence type="ECO:0000256" key="2">
    <source>
        <dbReference type="ARBA" id="ARBA00023043"/>
    </source>
</evidence>
<dbReference type="InterPro" id="IPR036770">
    <property type="entry name" value="Ankyrin_rpt-contain_sf"/>
</dbReference>
<dbReference type="PRINTS" id="PR01415">
    <property type="entry name" value="ANKYRIN"/>
</dbReference>
<dbReference type="PROSITE" id="PS50297">
    <property type="entry name" value="ANK_REP_REGION"/>
    <property type="match status" value="1"/>
</dbReference>
<dbReference type="Pfam" id="PF12796">
    <property type="entry name" value="Ank_2"/>
    <property type="match status" value="1"/>
</dbReference>
<dbReference type="Gene3D" id="1.25.40.20">
    <property type="entry name" value="Ankyrin repeat-containing domain"/>
    <property type="match status" value="1"/>
</dbReference>
<keyword evidence="2 3" id="KW-0040">ANK repeat</keyword>
<dbReference type="InterPro" id="IPR002110">
    <property type="entry name" value="Ankyrin_rpt"/>
</dbReference>
<dbReference type="PANTHER" id="PTHR24173:SF74">
    <property type="entry name" value="ANKYRIN REPEAT DOMAIN-CONTAINING PROTEIN 16"/>
    <property type="match status" value="1"/>
</dbReference>
<proteinExistence type="predicted"/>
<dbReference type="PANTHER" id="PTHR24173">
    <property type="entry name" value="ANKYRIN REPEAT CONTAINING"/>
    <property type="match status" value="1"/>
</dbReference>
<keyword evidence="1" id="KW-0677">Repeat</keyword>
<dbReference type="SUPFAM" id="SSF48403">
    <property type="entry name" value="Ankyrin repeat"/>
    <property type="match status" value="1"/>
</dbReference>
<organism evidence="4">
    <name type="scientific">Arion vulgaris</name>
    <dbReference type="NCBI Taxonomy" id="1028688"/>
    <lineage>
        <taxon>Eukaryota</taxon>
        <taxon>Metazoa</taxon>
        <taxon>Spiralia</taxon>
        <taxon>Lophotrochozoa</taxon>
        <taxon>Mollusca</taxon>
        <taxon>Gastropoda</taxon>
        <taxon>Heterobranchia</taxon>
        <taxon>Euthyneura</taxon>
        <taxon>Panpulmonata</taxon>
        <taxon>Eupulmonata</taxon>
        <taxon>Stylommatophora</taxon>
        <taxon>Helicina</taxon>
        <taxon>Arionoidea</taxon>
        <taxon>Arionidae</taxon>
        <taxon>Arion</taxon>
    </lineage>
</organism>